<dbReference type="InterPro" id="IPR029035">
    <property type="entry name" value="DHS-like_NAD/FAD-binding_dom"/>
</dbReference>
<dbReference type="PANTHER" id="PTHR12286">
    <property type="entry name" value="SACCHAROPINE DEHYDROGENASE-LIKE OXIDOREDUCTASE"/>
    <property type="match status" value="1"/>
</dbReference>
<comment type="similarity">
    <text evidence="2">Belongs to the sirtuin family. Class I subfamily.</text>
</comment>
<feature type="binding site" evidence="7">
    <location>
        <position position="711"/>
    </location>
    <ligand>
        <name>Zn(2+)</name>
        <dbReference type="ChEBI" id="CHEBI:29105"/>
    </ligand>
</feature>
<dbReference type="Gene3D" id="3.40.50.1220">
    <property type="entry name" value="TPP-binding domain"/>
    <property type="match status" value="1"/>
</dbReference>
<keyword evidence="4" id="KW-0520">NAD</keyword>
<protein>
    <recommendedName>
        <fullName evidence="9">Deacetylase sirtuin-type domain-containing protein</fullName>
    </recommendedName>
</protein>
<dbReference type="Pfam" id="PF02146">
    <property type="entry name" value="SIR2"/>
    <property type="match status" value="2"/>
</dbReference>
<dbReference type="Gene3D" id="3.40.50.720">
    <property type="entry name" value="NAD(P)-binding Rossmann-like Domain"/>
    <property type="match status" value="1"/>
</dbReference>
<evidence type="ECO:0000256" key="1">
    <source>
        <dbReference type="ARBA" id="ARBA00004173"/>
    </source>
</evidence>
<gene>
    <name evidence="10" type="ORF">D9615_009173</name>
</gene>
<dbReference type="SUPFAM" id="SSF52467">
    <property type="entry name" value="DHS-like NAD/FAD-binding domain"/>
    <property type="match status" value="1"/>
</dbReference>
<feature type="active site" description="Proton acceptor" evidence="7">
    <location>
        <position position="641"/>
    </location>
</feature>
<dbReference type="GO" id="GO:0016740">
    <property type="term" value="F:transferase activity"/>
    <property type="evidence" value="ECO:0007669"/>
    <property type="project" value="UniProtKB-KW"/>
</dbReference>
<evidence type="ECO:0000256" key="5">
    <source>
        <dbReference type="ARBA" id="ARBA00023128"/>
    </source>
</evidence>
<evidence type="ECO:0000313" key="10">
    <source>
        <dbReference type="EMBL" id="KAF5375563.1"/>
    </source>
</evidence>
<name>A0A8H5LZS4_9AGAR</name>
<keyword evidence="8" id="KW-0812">Transmembrane</keyword>
<keyword evidence="11" id="KW-1185">Reference proteome</keyword>
<dbReference type="InterPro" id="IPR003000">
    <property type="entry name" value="Sirtuin"/>
</dbReference>
<comment type="subcellular location">
    <subcellularLocation>
        <location evidence="1">Mitochondrion</location>
    </subcellularLocation>
</comment>
<keyword evidence="8" id="KW-0472">Membrane</keyword>
<organism evidence="10 11">
    <name type="scientific">Tricholomella constricta</name>
    <dbReference type="NCBI Taxonomy" id="117010"/>
    <lineage>
        <taxon>Eukaryota</taxon>
        <taxon>Fungi</taxon>
        <taxon>Dikarya</taxon>
        <taxon>Basidiomycota</taxon>
        <taxon>Agaricomycotina</taxon>
        <taxon>Agaricomycetes</taxon>
        <taxon>Agaricomycetidae</taxon>
        <taxon>Agaricales</taxon>
        <taxon>Tricholomatineae</taxon>
        <taxon>Lyophyllaceae</taxon>
        <taxon>Tricholomella</taxon>
    </lineage>
</organism>
<dbReference type="GO" id="GO:0005739">
    <property type="term" value="C:mitochondrion"/>
    <property type="evidence" value="ECO:0007669"/>
    <property type="project" value="UniProtKB-SubCell"/>
</dbReference>
<evidence type="ECO:0000259" key="9">
    <source>
        <dbReference type="PROSITE" id="PS50305"/>
    </source>
</evidence>
<keyword evidence="8" id="KW-1133">Transmembrane helix</keyword>
<evidence type="ECO:0000256" key="8">
    <source>
        <dbReference type="SAM" id="Phobius"/>
    </source>
</evidence>
<feature type="binding site" evidence="7">
    <location>
        <position position="652"/>
    </location>
    <ligand>
        <name>Zn(2+)</name>
        <dbReference type="ChEBI" id="CHEBI:29105"/>
    </ligand>
</feature>
<dbReference type="InterPro" id="IPR026591">
    <property type="entry name" value="Sirtuin_cat_small_dom_sf"/>
</dbReference>
<dbReference type="InterPro" id="IPR026590">
    <property type="entry name" value="Ssirtuin_cat_dom"/>
</dbReference>
<proteinExistence type="inferred from homology"/>
<dbReference type="GO" id="GO:0046872">
    <property type="term" value="F:metal ion binding"/>
    <property type="evidence" value="ECO:0007669"/>
    <property type="project" value="UniProtKB-KW"/>
</dbReference>
<evidence type="ECO:0000256" key="2">
    <source>
        <dbReference type="ARBA" id="ARBA00006924"/>
    </source>
</evidence>
<evidence type="ECO:0000313" key="11">
    <source>
        <dbReference type="Proteomes" id="UP000565441"/>
    </source>
</evidence>
<evidence type="ECO:0000256" key="3">
    <source>
        <dbReference type="ARBA" id="ARBA00022679"/>
    </source>
</evidence>
<feature type="binding site" evidence="7">
    <location>
        <position position="697"/>
    </location>
    <ligand>
        <name>Zn(2+)</name>
        <dbReference type="ChEBI" id="CHEBI:29105"/>
    </ligand>
</feature>
<dbReference type="Proteomes" id="UP000565441">
    <property type="component" value="Unassembled WGS sequence"/>
</dbReference>
<comment type="similarity">
    <text evidence="6">Belongs to the saccharopine dehydrogenase family.</text>
</comment>
<dbReference type="Gene3D" id="3.30.1600.10">
    <property type="entry name" value="SIR2/SIRT2 'Small Domain"/>
    <property type="match status" value="1"/>
</dbReference>
<dbReference type="GO" id="GO:0070403">
    <property type="term" value="F:NAD+ binding"/>
    <property type="evidence" value="ECO:0007669"/>
    <property type="project" value="InterPro"/>
</dbReference>
<feature type="binding site" evidence="7">
    <location>
        <position position="649"/>
    </location>
    <ligand>
        <name>Zn(2+)</name>
        <dbReference type="ChEBI" id="CHEBI:29105"/>
    </ligand>
</feature>
<evidence type="ECO:0000256" key="6">
    <source>
        <dbReference type="ARBA" id="ARBA00038048"/>
    </source>
</evidence>
<dbReference type="GO" id="GO:0005811">
    <property type="term" value="C:lipid droplet"/>
    <property type="evidence" value="ECO:0007669"/>
    <property type="project" value="TreeGrafter"/>
</dbReference>
<accession>A0A8H5LZS4</accession>
<keyword evidence="7" id="KW-0479">Metal-binding</keyword>
<dbReference type="GO" id="GO:0005886">
    <property type="term" value="C:plasma membrane"/>
    <property type="evidence" value="ECO:0007669"/>
    <property type="project" value="TreeGrafter"/>
</dbReference>
<keyword evidence="5" id="KW-0496">Mitochondrion</keyword>
<dbReference type="InterPro" id="IPR051276">
    <property type="entry name" value="Saccharopine_DH-like_oxidrdct"/>
</dbReference>
<sequence>MMLSSLHTTMSSVKTDIVVFGATGFTGRLITRYLSTHPQFTQHLFSFAIAARSQSKLHTLVQELDLPPNINTLQLDVTDHKSVEAAVKSARVVINTVGPYWTWGTPVVKACANNGIHYVDLTGEDMWIREIINKFDYLATKTGAVIINSCGYDSVPSDASAFLSNKTLKAHGPYDVGTSMTAHRVRGGISGGTLSTMMTAIEDVPKEKMQESIDYSLSPVTGPALPRFQFLYTQSIPGESTVPGGFFFMQPTNRKLVQRTFGLLEMEVKNAEAPDTPVEAIRNARRERYGPAFAYDEFLVMPSRLSAVIFSAVFAIGFGMLAYITPIRWIVKKYMRQPGSGPSEERATDWIDRDMAKGFFSATNHTISTSTPPVHVKSVFKGDRDPGYALTAIMISESALSLLLPPVSSTASQPSPSSSAKSLTLPEGLPVLARKGGVLTPMSALGDVLLTRLVDTGRFSIESHVVGEGASEETRKNQTHRSSIFSMAPSSDKASFRATLASAENIIILSGAGLSAASGIPTYRNADNSLWNNFDPLAYAVPEAFKDDPIGVWKFYHRRRAEYLLAKPNNAHRALAVLAHPPALARIAPHHKAPRVLHVTQNVDALALGVLESLPDQGQGGPSEAEGDVPPPAKDSLIEMHGDIFVTRCTACQHVQRSYTPALASALAELEKNSASDDGAADAAGGPAITLAQLPKCGGDAWAGSNRYGRCGGLLRPEVVWFGEVPPLMGEIARRMSKCDLLLVVGTSSTVQPAAGFAAQVKKNGGTVAVFNLGRSTGDEEADYMFLGPCDETLPDLLEVEKEMAQLWPQSQPV</sequence>
<dbReference type="AlphaFoldDB" id="A0A8H5LZS4"/>
<comment type="caution">
    <text evidence="10">The sequence shown here is derived from an EMBL/GenBank/DDBJ whole genome shotgun (WGS) entry which is preliminary data.</text>
</comment>
<keyword evidence="7" id="KW-0862">Zinc</keyword>
<dbReference type="PROSITE" id="PS50305">
    <property type="entry name" value="SIRTUIN"/>
    <property type="match status" value="1"/>
</dbReference>
<dbReference type="PANTHER" id="PTHR12286:SF5">
    <property type="entry name" value="SACCHAROPINE DEHYDROGENASE-LIKE OXIDOREDUCTASE"/>
    <property type="match status" value="1"/>
</dbReference>
<reference evidence="10 11" key="1">
    <citation type="journal article" date="2020" name="ISME J.">
        <title>Uncovering the hidden diversity of litter-decomposition mechanisms in mushroom-forming fungi.</title>
        <authorList>
            <person name="Floudas D."/>
            <person name="Bentzer J."/>
            <person name="Ahren D."/>
            <person name="Johansson T."/>
            <person name="Persson P."/>
            <person name="Tunlid A."/>
        </authorList>
    </citation>
    <scope>NUCLEOTIDE SEQUENCE [LARGE SCALE GENOMIC DNA]</scope>
    <source>
        <strain evidence="10 11">CBS 661.87</strain>
    </source>
</reference>
<evidence type="ECO:0000256" key="4">
    <source>
        <dbReference type="ARBA" id="ARBA00023027"/>
    </source>
</evidence>
<keyword evidence="3" id="KW-0808">Transferase</keyword>
<dbReference type="SUPFAM" id="SSF51735">
    <property type="entry name" value="NAD(P)-binding Rossmann-fold domains"/>
    <property type="match status" value="1"/>
</dbReference>
<dbReference type="InterPro" id="IPR005097">
    <property type="entry name" value="Sacchrp_dh_NADP-bd"/>
</dbReference>
<dbReference type="GO" id="GO:0009247">
    <property type="term" value="P:glycolipid biosynthetic process"/>
    <property type="evidence" value="ECO:0007669"/>
    <property type="project" value="TreeGrafter"/>
</dbReference>
<feature type="transmembrane region" description="Helical" evidence="8">
    <location>
        <begin position="308"/>
        <end position="331"/>
    </location>
</feature>
<dbReference type="Pfam" id="PF03435">
    <property type="entry name" value="Sacchrp_dh_NADP"/>
    <property type="match status" value="1"/>
</dbReference>
<dbReference type="OrthoDB" id="10268090at2759"/>
<feature type="domain" description="Deacetylase sirtuin-type" evidence="9">
    <location>
        <begin position="486"/>
        <end position="806"/>
    </location>
</feature>
<dbReference type="InterPro" id="IPR036291">
    <property type="entry name" value="NAD(P)-bd_dom_sf"/>
</dbReference>
<dbReference type="EMBL" id="JAACJP010000033">
    <property type="protein sequence ID" value="KAF5375563.1"/>
    <property type="molecule type" value="Genomic_DNA"/>
</dbReference>
<evidence type="ECO:0000256" key="7">
    <source>
        <dbReference type="PROSITE-ProRule" id="PRU00236"/>
    </source>
</evidence>